<name>X1C4A3_9ZZZZ</name>
<accession>X1C4A3</accession>
<comment type="caution">
    <text evidence="1">The sequence shown here is derived from an EMBL/GenBank/DDBJ whole genome shotgun (WGS) entry which is preliminary data.</text>
</comment>
<dbReference type="AlphaFoldDB" id="X1C4A3"/>
<gene>
    <name evidence="1" type="ORF">S01H4_49774</name>
</gene>
<sequence>MHTNNIIGTNAIIMSAIPSIAVRFKAIFYAFNTSVIAPITALMNKTRSTIGIKTNIKFSLSSMNVVLIAILKNDTQRHI</sequence>
<evidence type="ECO:0000313" key="1">
    <source>
        <dbReference type="EMBL" id="GAH02182.1"/>
    </source>
</evidence>
<proteinExistence type="predicted"/>
<dbReference type="EMBL" id="BART01028189">
    <property type="protein sequence ID" value="GAH02182.1"/>
    <property type="molecule type" value="Genomic_DNA"/>
</dbReference>
<reference evidence="1" key="1">
    <citation type="journal article" date="2014" name="Front. Microbiol.">
        <title>High frequency of phylogenetically diverse reductive dehalogenase-homologous genes in deep subseafloor sedimentary metagenomes.</title>
        <authorList>
            <person name="Kawai M."/>
            <person name="Futagami T."/>
            <person name="Toyoda A."/>
            <person name="Takaki Y."/>
            <person name="Nishi S."/>
            <person name="Hori S."/>
            <person name="Arai W."/>
            <person name="Tsubouchi T."/>
            <person name="Morono Y."/>
            <person name="Uchiyama I."/>
            <person name="Ito T."/>
            <person name="Fujiyama A."/>
            <person name="Inagaki F."/>
            <person name="Takami H."/>
        </authorList>
    </citation>
    <scope>NUCLEOTIDE SEQUENCE</scope>
    <source>
        <strain evidence="1">Expedition CK06-06</strain>
    </source>
</reference>
<organism evidence="1">
    <name type="scientific">marine sediment metagenome</name>
    <dbReference type="NCBI Taxonomy" id="412755"/>
    <lineage>
        <taxon>unclassified sequences</taxon>
        <taxon>metagenomes</taxon>
        <taxon>ecological metagenomes</taxon>
    </lineage>
</organism>
<protein>
    <submittedName>
        <fullName evidence="1">Uncharacterized protein</fullName>
    </submittedName>
</protein>